<reference evidence="1" key="1">
    <citation type="journal article" date="2014" name="Int. J. Syst. Evol. Microbiol.">
        <title>Complete genome sequence of Corynebacterium casei LMG S-19264T (=DSM 44701T), isolated from a smear-ripened cheese.</title>
        <authorList>
            <consortium name="US DOE Joint Genome Institute (JGI-PGF)"/>
            <person name="Walter F."/>
            <person name="Albersmeier A."/>
            <person name="Kalinowski J."/>
            <person name="Ruckert C."/>
        </authorList>
    </citation>
    <scope>NUCLEOTIDE SEQUENCE</scope>
    <source>
        <strain evidence="1">KCTC 12719</strain>
    </source>
</reference>
<dbReference type="AlphaFoldDB" id="A0A918SIK8"/>
<protein>
    <recommendedName>
        <fullName evidence="3">Lipocalin-like domain-containing protein</fullName>
    </recommendedName>
</protein>
<dbReference type="EMBL" id="BMXB01000014">
    <property type="protein sequence ID" value="GHA45647.1"/>
    <property type="molecule type" value="Genomic_DNA"/>
</dbReference>
<evidence type="ECO:0000313" key="1">
    <source>
        <dbReference type="EMBL" id="GHA45647.1"/>
    </source>
</evidence>
<keyword evidence="2" id="KW-1185">Reference proteome</keyword>
<evidence type="ECO:0000313" key="2">
    <source>
        <dbReference type="Proteomes" id="UP000610456"/>
    </source>
</evidence>
<name>A0A918SIK8_9FLAO</name>
<dbReference type="PROSITE" id="PS51257">
    <property type="entry name" value="PROKAR_LIPOPROTEIN"/>
    <property type="match status" value="1"/>
</dbReference>
<organism evidence="1 2">
    <name type="scientific">Salinimicrobium marinum</name>
    <dbReference type="NCBI Taxonomy" id="680283"/>
    <lineage>
        <taxon>Bacteria</taxon>
        <taxon>Pseudomonadati</taxon>
        <taxon>Bacteroidota</taxon>
        <taxon>Flavobacteriia</taxon>
        <taxon>Flavobacteriales</taxon>
        <taxon>Flavobacteriaceae</taxon>
        <taxon>Salinimicrobium</taxon>
    </lineage>
</organism>
<dbReference type="Proteomes" id="UP000610456">
    <property type="component" value="Unassembled WGS sequence"/>
</dbReference>
<evidence type="ECO:0008006" key="3">
    <source>
        <dbReference type="Google" id="ProtNLM"/>
    </source>
</evidence>
<sequence>MKKILYTMLLSVILLSCSDDDDVEVNPLVGSWELMAVDNEAVYDAPEDEEIVITFKEREYIGETSVNEFGGDYEIVSNRLLLTNSYTSEIGETAWGNLFYEGIRNAYDEEEERSEFTYTIQGDTLTSRSTEDIMIFTRFE</sequence>
<accession>A0A918SIK8</accession>
<gene>
    <name evidence="1" type="ORF">GCM10007103_28410</name>
</gene>
<dbReference type="RefSeq" id="WP_189605447.1">
    <property type="nucleotide sequence ID" value="NZ_BMXB01000014.1"/>
</dbReference>
<proteinExistence type="predicted"/>
<reference evidence="1" key="2">
    <citation type="submission" date="2020-09" db="EMBL/GenBank/DDBJ databases">
        <authorList>
            <person name="Sun Q."/>
            <person name="Kim S."/>
        </authorList>
    </citation>
    <scope>NUCLEOTIDE SEQUENCE</scope>
    <source>
        <strain evidence="1">KCTC 12719</strain>
    </source>
</reference>
<comment type="caution">
    <text evidence="1">The sequence shown here is derived from an EMBL/GenBank/DDBJ whole genome shotgun (WGS) entry which is preliminary data.</text>
</comment>